<dbReference type="GO" id="GO:0003700">
    <property type="term" value="F:DNA-binding transcription factor activity"/>
    <property type="evidence" value="ECO:0007669"/>
    <property type="project" value="InterPro"/>
</dbReference>
<dbReference type="InterPro" id="IPR036388">
    <property type="entry name" value="WH-like_DNA-bd_sf"/>
</dbReference>
<dbReference type="PRINTS" id="PR00778">
    <property type="entry name" value="HTHARSR"/>
</dbReference>
<keyword evidence="3" id="KW-0804">Transcription</keyword>
<dbReference type="Gene3D" id="1.10.10.10">
    <property type="entry name" value="Winged helix-like DNA-binding domain superfamily/Winged helix DNA-binding domain"/>
    <property type="match status" value="1"/>
</dbReference>
<evidence type="ECO:0000256" key="3">
    <source>
        <dbReference type="ARBA" id="ARBA00023163"/>
    </source>
</evidence>
<evidence type="ECO:0000256" key="1">
    <source>
        <dbReference type="ARBA" id="ARBA00023015"/>
    </source>
</evidence>
<dbReference type="CDD" id="cd00090">
    <property type="entry name" value="HTH_ARSR"/>
    <property type="match status" value="1"/>
</dbReference>
<dbReference type="PATRIC" id="fig|595434.4.peg.609"/>
<sequence>MNPQEASQCCGPIDDSLDAELFKALGEPTRLKLLSCLAKCGRPCSVTELAECCVVDLSVVSRHLSALEKAGVLTATKEGRTVFYAVRYKHLTDSFRTLAKAFEGCRPKRNTKKASP</sequence>
<dbReference type="EMBL" id="LECT01000006">
    <property type="protein sequence ID" value="KLU07551.1"/>
    <property type="molecule type" value="Genomic_DNA"/>
</dbReference>
<dbReference type="NCBIfam" id="NF033788">
    <property type="entry name" value="HTH_metalloreg"/>
    <property type="match status" value="1"/>
</dbReference>
<keyword evidence="2" id="KW-0238">DNA-binding</keyword>
<feature type="domain" description="HTH arsR-type" evidence="4">
    <location>
        <begin position="10"/>
        <end position="106"/>
    </location>
</feature>
<dbReference type="SMART" id="SM00418">
    <property type="entry name" value="HTH_ARSR"/>
    <property type="match status" value="1"/>
</dbReference>
<dbReference type="PROSITE" id="PS50987">
    <property type="entry name" value="HTH_ARSR_2"/>
    <property type="match status" value="1"/>
</dbReference>
<proteinExistence type="predicted"/>
<evidence type="ECO:0000313" key="5">
    <source>
        <dbReference type="EMBL" id="KLU07551.1"/>
    </source>
</evidence>
<evidence type="ECO:0000256" key="2">
    <source>
        <dbReference type="ARBA" id="ARBA00023125"/>
    </source>
</evidence>
<keyword evidence="1" id="KW-0805">Transcription regulation</keyword>
<dbReference type="OrthoDB" id="274095at2"/>
<evidence type="ECO:0000313" key="6">
    <source>
        <dbReference type="Proteomes" id="UP000036367"/>
    </source>
</evidence>
<accession>A0A0J1BLY5</accession>
<keyword evidence="6" id="KW-1185">Reference proteome</keyword>
<dbReference type="PANTHER" id="PTHR43132">
    <property type="entry name" value="ARSENICAL RESISTANCE OPERON REPRESSOR ARSR-RELATED"/>
    <property type="match status" value="1"/>
</dbReference>
<dbReference type="InterPro" id="IPR011991">
    <property type="entry name" value="ArsR-like_HTH"/>
</dbReference>
<dbReference type="PANTHER" id="PTHR43132:SF2">
    <property type="entry name" value="ARSENICAL RESISTANCE OPERON REPRESSOR ARSR-RELATED"/>
    <property type="match status" value="1"/>
</dbReference>
<dbReference type="InterPro" id="IPR001845">
    <property type="entry name" value="HTH_ArsR_DNA-bd_dom"/>
</dbReference>
<dbReference type="GO" id="GO:0003677">
    <property type="term" value="F:DNA binding"/>
    <property type="evidence" value="ECO:0007669"/>
    <property type="project" value="UniProtKB-KW"/>
</dbReference>
<comment type="caution">
    <text evidence="5">The sequence shown here is derived from an EMBL/GenBank/DDBJ whole genome shotgun (WGS) entry which is preliminary data.</text>
</comment>
<dbReference type="InterPro" id="IPR036390">
    <property type="entry name" value="WH_DNA-bd_sf"/>
</dbReference>
<name>A0A0J1BLY5_RHOIS</name>
<dbReference type="AlphaFoldDB" id="A0A0J1BLY5"/>
<dbReference type="Pfam" id="PF12840">
    <property type="entry name" value="HTH_20"/>
    <property type="match status" value="1"/>
</dbReference>
<dbReference type="RefSeq" id="WP_047812743.1">
    <property type="nucleotide sequence ID" value="NZ_LECT01000006.1"/>
</dbReference>
<dbReference type="STRING" id="595434.RISK_000629"/>
<reference evidence="5" key="1">
    <citation type="submission" date="2015-05" db="EMBL/GenBank/DDBJ databases">
        <title>Permanent draft genome of Rhodopirellula islandicus K833.</title>
        <authorList>
            <person name="Kizina J."/>
            <person name="Richter M."/>
            <person name="Glockner F.O."/>
            <person name="Harder J."/>
        </authorList>
    </citation>
    <scope>NUCLEOTIDE SEQUENCE [LARGE SCALE GENOMIC DNA]</scope>
    <source>
        <strain evidence="5">K833</strain>
    </source>
</reference>
<gene>
    <name evidence="5" type="ORF">RISK_000629</name>
</gene>
<dbReference type="SUPFAM" id="SSF46785">
    <property type="entry name" value="Winged helix' DNA-binding domain"/>
    <property type="match status" value="1"/>
</dbReference>
<dbReference type="InterPro" id="IPR051011">
    <property type="entry name" value="Metal_resp_trans_reg"/>
</dbReference>
<dbReference type="Proteomes" id="UP000036367">
    <property type="component" value="Unassembled WGS sequence"/>
</dbReference>
<protein>
    <submittedName>
        <fullName evidence="5">Transcriptional regulator, ArsR family</fullName>
    </submittedName>
</protein>
<evidence type="ECO:0000259" key="4">
    <source>
        <dbReference type="PROSITE" id="PS50987"/>
    </source>
</evidence>
<organism evidence="5 6">
    <name type="scientific">Rhodopirellula islandica</name>
    <dbReference type="NCBI Taxonomy" id="595434"/>
    <lineage>
        <taxon>Bacteria</taxon>
        <taxon>Pseudomonadati</taxon>
        <taxon>Planctomycetota</taxon>
        <taxon>Planctomycetia</taxon>
        <taxon>Pirellulales</taxon>
        <taxon>Pirellulaceae</taxon>
        <taxon>Rhodopirellula</taxon>
    </lineage>
</organism>